<feature type="domain" description="BRCT" evidence="3">
    <location>
        <begin position="129"/>
        <end position="230"/>
    </location>
</feature>
<proteinExistence type="predicted"/>
<organism evidence="4 5">
    <name type="scientific">Multifurca ochricompacta</name>
    <dbReference type="NCBI Taxonomy" id="376703"/>
    <lineage>
        <taxon>Eukaryota</taxon>
        <taxon>Fungi</taxon>
        <taxon>Dikarya</taxon>
        <taxon>Basidiomycota</taxon>
        <taxon>Agaricomycotina</taxon>
        <taxon>Agaricomycetes</taxon>
        <taxon>Russulales</taxon>
        <taxon>Russulaceae</taxon>
        <taxon>Multifurca</taxon>
    </lineage>
</organism>
<keyword evidence="1" id="KW-0677">Repeat</keyword>
<evidence type="ECO:0000313" key="4">
    <source>
        <dbReference type="EMBL" id="KAI0305479.1"/>
    </source>
</evidence>
<evidence type="ECO:0000256" key="1">
    <source>
        <dbReference type="ARBA" id="ARBA00022737"/>
    </source>
</evidence>
<evidence type="ECO:0000259" key="3">
    <source>
        <dbReference type="PROSITE" id="PS50172"/>
    </source>
</evidence>
<dbReference type="Pfam" id="PF12738">
    <property type="entry name" value="PTCB-BRCT"/>
    <property type="match status" value="2"/>
</dbReference>
<feature type="region of interest" description="Disordered" evidence="2">
    <location>
        <begin position="241"/>
        <end position="267"/>
    </location>
</feature>
<dbReference type="InterPro" id="IPR036420">
    <property type="entry name" value="BRCT_dom_sf"/>
</dbReference>
<dbReference type="GO" id="GO:0007095">
    <property type="term" value="P:mitotic G2 DNA damage checkpoint signaling"/>
    <property type="evidence" value="ECO:0007669"/>
    <property type="project" value="TreeGrafter"/>
</dbReference>
<protein>
    <recommendedName>
        <fullName evidence="3">BRCT domain-containing protein</fullName>
    </recommendedName>
</protein>
<dbReference type="GO" id="GO:0033314">
    <property type="term" value="P:mitotic DNA replication checkpoint signaling"/>
    <property type="evidence" value="ECO:0007669"/>
    <property type="project" value="TreeGrafter"/>
</dbReference>
<feature type="region of interest" description="Disordered" evidence="2">
    <location>
        <begin position="624"/>
        <end position="650"/>
    </location>
</feature>
<feature type="domain" description="BRCT" evidence="3">
    <location>
        <begin position="47"/>
        <end position="112"/>
    </location>
</feature>
<evidence type="ECO:0000256" key="2">
    <source>
        <dbReference type="SAM" id="MobiDB-lite"/>
    </source>
</evidence>
<evidence type="ECO:0000313" key="5">
    <source>
        <dbReference type="Proteomes" id="UP001203297"/>
    </source>
</evidence>
<comment type="caution">
    <text evidence="4">The sequence shown here is derived from an EMBL/GenBank/DDBJ whole genome shotgun (WGS) entry which is preliminary data.</text>
</comment>
<dbReference type="Proteomes" id="UP001203297">
    <property type="component" value="Unassembled WGS sequence"/>
</dbReference>
<feature type="compositionally biased region" description="Basic residues" evidence="2">
    <location>
        <begin position="731"/>
        <end position="741"/>
    </location>
</feature>
<dbReference type="CDD" id="cd17731">
    <property type="entry name" value="BRCT_TopBP1_rpt2_like"/>
    <property type="match status" value="1"/>
</dbReference>
<feature type="region of interest" description="Disordered" evidence="2">
    <location>
        <begin position="327"/>
        <end position="353"/>
    </location>
</feature>
<feature type="compositionally biased region" description="Low complexity" evidence="2">
    <location>
        <begin position="641"/>
        <end position="650"/>
    </location>
</feature>
<dbReference type="GO" id="GO:0006270">
    <property type="term" value="P:DNA replication initiation"/>
    <property type="evidence" value="ECO:0007669"/>
    <property type="project" value="TreeGrafter"/>
</dbReference>
<dbReference type="PROSITE" id="PS50172">
    <property type="entry name" value="BRCT"/>
    <property type="match status" value="4"/>
</dbReference>
<gene>
    <name evidence="4" type="ORF">B0F90DRAFT_1698419</name>
</gene>
<dbReference type="AlphaFoldDB" id="A0AAD4MAG4"/>
<feature type="region of interest" description="Disordered" evidence="2">
    <location>
        <begin position="714"/>
        <end position="745"/>
    </location>
</feature>
<feature type="domain" description="BRCT" evidence="3">
    <location>
        <begin position="492"/>
        <end position="557"/>
    </location>
</feature>
<sequence>MTRRVNRSKKVPGETRTPTSSIARRTPSPSPPLPDAPEGFETSFIDTCPRPFRGFTICTTGIDRSTIFPKAGEMGANTTSAFTDYVTQLIAECAVERKIPILKPSWILDTFEIWQRGDDFDFDTKVEEHRLPTFSGVTLCVSSVEDIDDLDRHTSINRAVTQHGGKYVKNIERPVRVTHLLCSGSEETEKMHYARKFNERGEADIKLVWEEWFWNSLDSGGRFEETPYFLTHPRPGRRQFLPSSHLPNIEAPEPSQVQAQPDPDPDVPEEEEIAVARRVPAATLRVWESLLAPRGYAKVGPELVKTVPAEALNLTRDQALLLPGTNKAKGKARFPRSKSFAPGMTPVSESLSASTSRQPFRKAQSMFLPQPTPRTQIFAGMRFRVLAEARSASVRSAIESCGGIWVESEDEEEPVDFVIVRLVSGSKLYVDEADVTLKPRYRTECWLEGCLSRERICSADEHPAFSPLPLAIHLPGIILSSSGLDVAEDMWVKRLARALGITHVPTFNRSTTHLLCPGATGAKYQRARMWGIPVVDMRWLSHIARTGALPSPGTFLVLDLGMPSAEAADVMNGTKLADLTQDDWMAIPAQRAPLAITLPPESTQLDADFANQEQSFGQPKLLADQEEVVPSSSPTLPPASSPAHTSPPTALSLSAHTTLILSSHSSALGSETEDDETTPRVPSSNTPSPLKPPLEQTDPAARALHESISNLLGKRDAGAMLTEENAEPPVRRKRARPRSKPHSLLQSDTAGANIVTGMGIGTSVPRIHVPPANMYTASYAFGDEPENSTSNTNAILDDSRSSGLQAVYEDPTQAAERRKLISLLNGAPGQSRMREKRVHRGVVTSSDVTVSGRIGGF</sequence>
<dbReference type="InterPro" id="IPR001357">
    <property type="entry name" value="BRCT_dom"/>
</dbReference>
<feature type="compositionally biased region" description="Basic residues" evidence="2">
    <location>
        <begin position="1"/>
        <end position="10"/>
    </location>
</feature>
<dbReference type="PANTHER" id="PTHR13561">
    <property type="entry name" value="DNA REPLICATION REGULATOR DPB11-RELATED"/>
    <property type="match status" value="1"/>
</dbReference>
<feature type="region of interest" description="Disordered" evidence="2">
    <location>
        <begin position="666"/>
        <end position="696"/>
    </location>
</feature>
<feature type="domain" description="BRCT" evidence="3">
    <location>
        <begin position="373"/>
        <end position="464"/>
    </location>
</feature>
<dbReference type="PANTHER" id="PTHR13561:SF20">
    <property type="entry name" value="DNA TOPOISOMERASE 2-BINDING PROTEIN 1"/>
    <property type="match status" value="1"/>
</dbReference>
<dbReference type="SUPFAM" id="SSF52113">
    <property type="entry name" value="BRCT domain"/>
    <property type="match status" value="3"/>
</dbReference>
<feature type="region of interest" description="Disordered" evidence="2">
    <location>
        <begin position="1"/>
        <end position="40"/>
    </location>
</feature>
<dbReference type="Gene3D" id="3.40.50.10190">
    <property type="entry name" value="BRCT domain"/>
    <property type="match status" value="4"/>
</dbReference>
<dbReference type="EMBL" id="WTXG01000005">
    <property type="protein sequence ID" value="KAI0305479.1"/>
    <property type="molecule type" value="Genomic_DNA"/>
</dbReference>
<keyword evidence="5" id="KW-1185">Reference proteome</keyword>
<accession>A0AAD4MAG4</accession>
<name>A0AAD4MAG4_9AGAM</name>
<reference evidence="4" key="1">
    <citation type="journal article" date="2022" name="New Phytol.">
        <title>Evolutionary transition to the ectomycorrhizal habit in the genomes of a hyperdiverse lineage of mushroom-forming fungi.</title>
        <authorList>
            <person name="Looney B."/>
            <person name="Miyauchi S."/>
            <person name="Morin E."/>
            <person name="Drula E."/>
            <person name="Courty P.E."/>
            <person name="Kohler A."/>
            <person name="Kuo A."/>
            <person name="LaButti K."/>
            <person name="Pangilinan J."/>
            <person name="Lipzen A."/>
            <person name="Riley R."/>
            <person name="Andreopoulos W."/>
            <person name="He G."/>
            <person name="Johnson J."/>
            <person name="Nolan M."/>
            <person name="Tritt A."/>
            <person name="Barry K.W."/>
            <person name="Grigoriev I.V."/>
            <person name="Nagy L.G."/>
            <person name="Hibbett D."/>
            <person name="Henrissat B."/>
            <person name="Matheny P.B."/>
            <person name="Labbe J."/>
            <person name="Martin F.M."/>
        </authorList>
    </citation>
    <scope>NUCLEOTIDE SEQUENCE</scope>
    <source>
        <strain evidence="4">BPL690</strain>
    </source>
</reference>
<dbReference type="InterPro" id="IPR059215">
    <property type="entry name" value="BRCT2_TopBP1-like"/>
</dbReference>
<dbReference type="SMART" id="SM00292">
    <property type="entry name" value="BRCT"/>
    <property type="match status" value="3"/>
</dbReference>